<dbReference type="InterPro" id="IPR035906">
    <property type="entry name" value="MetI-like_sf"/>
</dbReference>
<dbReference type="OrthoDB" id="9774451at2"/>
<evidence type="ECO:0000256" key="2">
    <source>
        <dbReference type="ARBA" id="ARBA00022448"/>
    </source>
</evidence>
<dbReference type="EMBL" id="AGXA01000032">
    <property type="protein sequence ID" value="EKU92895.1"/>
    <property type="molecule type" value="Genomic_DNA"/>
</dbReference>
<feature type="transmembrane region" description="Helical" evidence="8">
    <location>
        <begin position="348"/>
        <end position="368"/>
    </location>
</feature>
<organism evidence="10 11">
    <name type="scientific">Alloiococcus otitis ATCC 51267</name>
    <dbReference type="NCBI Taxonomy" id="883081"/>
    <lineage>
        <taxon>Bacteria</taxon>
        <taxon>Bacillati</taxon>
        <taxon>Bacillota</taxon>
        <taxon>Bacilli</taxon>
        <taxon>Lactobacillales</taxon>
        <taxon>Carnobacteriaceae</taxon>
        <taxon>Alloiococcus</taxon>
    </lineage>
</organism>
<dbReference type="GO" id="GO:0043190">
    <property type="term" value="C:ATP-binding cassette (ABC) transporter complex"/>
    <property type="evidence" value="ECO:0007669"/>
    <property type="project" value="InterPro"/>
</dbReference>
<keyword evidence="2 8" id="KW-0813">Transport</keyword>
<sequence length="481" mass="52575">MYKRTKTSLLIAFTFIISLFIGFGSPSQEVQAQDKVYEIATDTTYAPFVFQEGDDYVGIDVDILDAVARDQGFEYELNPLGFNAALQGLEAKQVDGLIAGMGITEERKESFDFSDPYYEAGTVYGVEADSEYESLEDLEGEVVAIKTGTHGADVAKSMQDDYGFTTREFEDSVNMYNDVMAGNAAAAIEDTPVMSYAIETGQVNFRVISEDIDQVSYGFAVQKGENAELLDMFNQGLANIKESGEYDEIVQRYVGEEAIDSQQTESGILGQLSANLSNLLGGLWTTISVTAISIVLALILGVVLGLMRTSDNKALDLIGLVYIDIMRGIPMIVLAFFVYFGIPQLFNINLSAFQAGVITLSINAGAYIGEIIRGGINAVDIGQKEASRSLGLPQGKTMRYVVLPQAVKIMVPSLINQLIMTLKDSSILSVIGLVELTQTGRIIIARTYQPGSMWLIVGAMYVILITILAKLSNYLERKWIK</sequence>
<dbReference type="InterPro" id="IPR010065">
    <property type="entry name" value="AA_ABC_transptr_permease_3TM"/>
</dbReference>
<dbReference type="AlphaFoldDB" id="K9EUR3"/>
<dbReference type="GO" id="GO:0006865">
    <property type="term" value="P:amino acid transport"/>
    <property type="evidence" value="ECO:0007669"/>
    <property type="project" value="UniProtKB-KW"/>
</dbReference>
<evidence type="ECO:0000256" key="8">
    <source>
        <dbReference type="RuleBase" id="RU363032"/>
    </source>
</evidence>
<name>K9EUR3_9LACT</name>
<dbReference type="FunFam" id="1.10.3720.10:FF:000033">
    <property type="entry name" value="Polar amino acid ABC transporter permease"/>
    <property type="match status" value="1"/>
</dbReference>
<proteinExistence type="inferred from homology"/>
<evidence type="ECO:0000259" key="9">
    <source>
        <dbReference type="PROSITE" id="PS50928"/>
    </source>
</evidence>
<accession>K9EUR3</accession>
<evidence type="ECO:0000256" key="4">
    <source>
        <dbReference type="ARBA" id="ARBA00022692"/>
    </source>
</evidence>
<dbReference type="eggNOG" id="COG0765">
    <property type="taxonomic scope" value="Bacteria"/>
</dbReference>
<dbReference type="GO" id="GO:0015276">
    <property type="term" value="F:ligand-gated monoatomic ion channel activity"/>
    <property type="evidence" value="ECO:0007669"/>
    <property type="project" value="InterPro"/>
</dbReference>
<dbReference type="SUPFAM" id="SSF161098">
    <property type="entry name" value="MetI-like"/>
    <property type="match status" value="1"/>
</dbReference>
<dbReference type="InterPro" id="IPR043429">
    <property type="entry name" value="ArtM/GltK/GlnP/TcyL/YhdX-like"/>
</dbReference>
<comment type="similarity">
    <text evidence="8">Belongs to the binding-protein-dependent transport system permease family.</text>
</comment>
<evidence type="ECO:0000256" key="5">
    <source>
        <dbReference type="ARBA" id="ARBA00022970"/>
    </source>
</evidence>
<dbReference type="SUPFAM" id="SSF53850">
    <property type="entry name" value="Periplasmic binding protein-like II"/>
    <property type="match status" value="1"/>
</dbReference>
<dbReference type="Gene3D" id="3.40.190.10">
    <property type="entry name" value="Periplasmic binding protein-like II"/>
    <property type="match status" value="2"/>
</dbReference>
<evidence type="ECO:0000256" key="6">
    <source>
        <dbReference type="ARBA" id="ARBA00022989"/>
    </source>
</evidence>
<evidence type="ECO:0000256" key="7">
    <source>
        <dbReference type="ARBA" id="ARBA00023136"/>
    </source>
</evidence>
<evidence type="ECO:0000313" key="11">
    <source>
        <dbReference type="Proteomes" id="UP000009875"/>
    </source>
</evidence>
<dbReference type="SMART" id="SM00079">
    <property type="entry name" value="PBPe"/>
    <property type="match status" value="1"/>
</dbReference>
<keyword evidence="3" id="KW-1003">Cell membrane</keyword>
<dbReference type="CDD" id="cd06261">
    <property type="entry name" value="TM_PBP2"/>
    <property type="match status" value="1"/>
</dbReference>
<dbReference type="PROSITE" id="PS50928">
    <property type="entry name" value="ABC_TM1"/>
    <property type="match status" value="1"/>
</dbReference>
<dbReference type="Proteomes" id="UP000009875">
    <property type="component" value="Unassembled WGS sequence"/>
</dbReference>
<keyword evidence="5" id="KW-0029">Amino-acid transport</keyword>
<gene>
    <name evidence="10" type="ORF">HMPREF9698_01566</name>
</gene>
<feature type="transmembrane region" description="Helical" evidence="8">
    <location>
        <begin position="283"/>
        <end position="307"/>
    </location>
</feature>
<feature type="transmembrane region" description="Helical" evidence="8">
    <location>
        <begin position="451"/>
        <end position="471"/>
    </location>
</feature>
<feature type="domain" description="ABC transmembrane type-1" evidence="9">
    <location>
        <begin position="283"/>
        <end position="472"/>
    </location>
</feature>
<dbReference type="Pfam" id="PF00528">
    <property type="entry name" value="BPD_transp_1"/>
    <property type="match status" value="1"/>
</dbReference>
<feature type="transmembrane region" description="Helical" evidence="8">
    <location>
        <begin position="319"/>
        <end position="342"/>
    </location>
</feature>
<keyword evidence="7 8" id="KW-0472">Membrane</keyword>
<dbReference type="SMART" id="SM00062">
    <property type="entry name" value="PBPb"/>
    <property type="match status" value="1"/>
</dbReference>
<dbReference type="NCBIfam" id="TIGR01726">
    <property type="entry name" value="HEQRo_perm_3TM"/>
    <property type="match status" value="1"/>
</dbReference>
<evidence type="ECO:0000256" key="3">
    <source>
        <dbReference type="ARBA" id="ARBA00022475"/>
    </source>
</evidence>
<evidence type="ECO:0000256" key="1">
    <source>
        <dbReference type="ARBA" id="ARBA00004651"/>
    </source>
</evidence>
<comment type="caution">
    <text evidence="10">The sequence shown here is derived from an EMBL/GenBank/DDBJ whole genome shotgun (WGS) entry which is preliminary data.</text>
</comment>
<comment type="subcellular location">
    <subcellularLocation>
        <location evidence="1 8">Cell membrane</location>
        <topology evidence="1 8">Multi-pass membrane protein</topology>
    </subcellularLocation>
</comment>
<keyword evidence="11" id="KW-1185">Reference proteome</keyword>
<dbReference type="eggNOG" id="COG0834">
    <property type="taxonomic scope" value="Bacteria"/>
</dbReference>
<dbReference type="PANTHER" id="PTHR30614">
    <property type="entry name" value="MEMBRANE COMPONENT OF AMINO ACID ABC TRANSPORTER"/>
    <property type="match status" value="1"/>
</dbReference>
<dbReference type="PATRIC" id="fig|883081.3.peg.1571"/>
<dbReference type="HOGENOM" id="CLU_019602_20_3_9"/>
<protein>
    <submittedName>
        <fullName evidence="10">His/Glu/Gln/Arg/opine family amino ABC transporter, permease, 3-TM region</fullName>
    </submittedName>
</protein>
<dbReference type="InterPro" id="IPR001638">
    <property type="entry name" value="Solute-binding_3/MltF_N"/>
</dbReference>
<dbReference type="STRING" id="883081.HMPREF9698_01566"/>
<dbReference type="InterPro" id="IPR000515">
    <property type="entry name" value="MetI-like"/>
</dbReference>
<reference evidence="10 11" key="1">
    <citation type="submission" date="2012-09" db="EMBL/GenBank/DDBJ databases">
        <title>The Genome Sequence of Alloiococcus otitis ATCC 51267.</title>
        <authorList>
            <consortium name="The Broad Institute Genome Sequencing Platform"/>
            <person name="Earl A."/>
            <person name="Ward D."/>
            <person name="Feldgarden M."/>
            <person name="Gevers D."/>
            <person name="Huys G."/>
            <person name="Walker B."/>
            <person name="Young S.K."/>
            <person name="Zeng Q."/>
            <person name="Gargeya S."/>
            <person name="Fitzgerald M."/>
            <person name="Haas B."/>
            <person name="Abouelleil A."/>
            <person name="Alvarado L."/>
            <person name="Arachchi H.M."/>
            <person name="Berlin A.M."/>
            <person name="Chapman S.B."/>
            <person name="Goldberg J."/>
            <person name="Griggs A."/>
            <person name="Gujja S."/>
            <person name="Hansen M."/>
            <person name="Howarth C."/>
            <person name="Imamovic A."/>
            <person name="Larimer J."/>
            <person name="McCowen C."/>
            <person name="Montmayeur A."/>
            <person name="Murphy C."/>
            <person name="Neiman D."/>
            <person name="Pearson M."/>
            <person name="Priest M."/>
            <person name="Roberts A."/>
            <person name="Saif S."/>
            <person name="Shea T."/>
            <person name="Sisk P."/>
            <person name="Sykes S."/>
            <person name="Wortman J."/>
            <person name="Nusbaum C."/>
            <person name="Birren B."/>
        </authorList>
    </citation>
    <scope>NUCLEOTIDE SEQUENCE [LARGE SCALE GENOMIC DNA]</scope>
    <source>
        <strain evidence="10 11">ATCC 51267</strain>
    </source>
</reference>
<dbReference type="Pfam" id="PF00497">
    <property type="entry name" value="SBP_bac_3"/>
    <property type="match status" value="1"/>
</dbReference>
<dbReference type="RefSeq" id="WP_003779134.1">
    <property type="nucleotide sequence ID" value="NZ_JH992962.1"/>
</dbReference>
<keyword evidence="6 8" id="KW-1133">Transmembrane helix</keyword>
<keyword evidence="4 8" id="KW-0812">Transmembrane</keyword>
<dbReference type="PANTHER" id="PTHR30614:SF46">
    <property type="entry name" value="ABC TRANSPORTER MEMBRANE SPANNING PERMEASE-GLUTAMINE TRANSPORT"/>
    <property type="match status" value="1"/>
</dbReference>
<dbReference type="Gene3D" id="1.10.3720.10">
    <property type="entry name" value="MetI-like"/>
    <property type="match status" value="1"/>
</dbReference>
<dbReference type="InterPro" id="IPR001320">
    <property type="entry name" value="Iontro_rcpt_C"/>
</dbReference>
<evidence type="ECO:0000313" key="10">
    <source>
        <dbReference type="EMBL" id="EKU92895.1"/>
    </source>
</evidence>